<feature type="compositionally biased region" description="Gly residues" evidence="1">
    <location>
        <begin position="146"/>
        <end position="157"/>
    </location>
</feature>
<feature type="compositionally biased region" description="Gly residues" evidence="1">
    <location>
        <begin position="183"/>
        <end position="192"/>
    </location>
</feature>
<evidence type="ECO:0008006" key="5">
    <source>
        <dbReference type="Google" id="ProtNLM"/>
    </source>
</evidence>
<feature type="compositionally biased region" description="Low complexity" evidence="1">
    <location>
        <begin position="31"/>
        <end position="48"/>
    </location>
</feature>
<dbReference type="AlphaFoldDB" id="A0A517QCK6"/>
<dbReference type="Gene3D" id="2.30.42.10">
    <property type="match status" value="1"/>
</dbReference>
<keyword evidence="2" id="KW-0732">Signal</keyword>
<organism evidence="3 4">
    <name type="scientific">Gimesia panareensis</name>
    <dbReference type="NCBI Taxonomy" id="2527978"/>
    <lineage>
        <taxon>Bacteria</taxon>
        <taxon>Pseudomonadati</taxon>
        <taxon>Planctomycetota</taxon>
        <taxon>Planctomycetia</taxon>
        <taxon>Planctomycetales</taxon>
        <taxon>Planctomycetaceae</taxon>
        <taxon>Gimesia</taxon>
    </lineage>
</organism>
<feature type="region of interest" description="Disordered" evidence="1">
    <location>
        <begin position="106"/>
        <end position="259"/>
    </location>
</feature>
<dbReference type="SUPFAM" id="SSF50156">
    <property type="entry name" value="PDZ domain-like"/>
    <property type="match status" value="1"/>
</dbReference>
<evidence type="ECO:0000313" key="4">
    <source>
        <dbReference type="Proteomes" id="UP000315647"/>
    </source>
</evidence>
<feature type="compositionally biased region" description="Basic residues" evidence="1">
    <location>
        <begin position="237"/>
        <end position="259"/>
    </location>
</feature>
<dbReference type="Proteomes" id="UP000315647">
    <property type="component" value="Chromosome"/>
</dbReference>
<keyword evidence="4" id="KW-1185">Reference proteome</keyword>
<feature type="compositionally biased region" description="Polar residues" evidence="1">
    <location>
        <begin position="54"/>
        <end position="73"/>
    </location>
</feature>
<name>A0A517QCK6_9PLAN</name>
<dbReference type="EMBL" id="CP037421">
    <property type="protein sequence ID" value="QDT29360.1"/>
    <property type="molecule type" value="Genomic_DNA"/>
</dbReference>
<proteinExistence type="predicted"/>
<feature type="chain" id="PRO_5022114386" description="PDZ domain-containing protein" evidence="2">
    <location>
        <begin position="25"/>
        <end position="399"/>
    </location>
</feature>
<feature type="compositionally biased region" description="Pro residues" evidence="1">
    <location>
        <begin position="210"/>
        <end position="228"/>
    </location>
</feature>
<protein>
    <recommendedName>
        <fullName evidence="5">PDZ domain-containing protein</fullName>
    </recommendedName>
</protein>
<evidence type="ECO:0000256" key="1">
    <source>
        <dbReference type="SAM" id="MobiDB-lite"/>
    </source>
</evidence>
<feature type="region of interest" description="Disordered" evidence="1">
    <location>
        <begin position="25"/>
        <end position="73"/>
    </location>
</feature>
<reference evidence="3 4" key="1">
    <citation type="submission" date="2019-03" db="EMBL/GenBank/DDBJ databases">
        <title>Deep-cultivation of Planctomycetes and their phenomic and genomic characterization uncovers novel biology.</title>
        <authorList>
            <person name="Wiegand S."/>
            <person name="Jogler M."/>
            <person name="Boedeker C."/>
            <person name="Pinto D."/>
            <person name="Vollmers J."/>
            <person name="Rivas-Marin E."/>
            <person name="Kohn T."/>
            <person name="Peeters S.H."/>
            <person name="Heuer A."/>
            <person name="Rast P."/>
            <person name="Oberbeckmann S."/>
            <person name="Bunk B."/>
            <person name="Jeske O."/>
            <person name="Meyerdierks A."/>
            <person name="Storesund J.E."/>
            <person name="Kallscheuer N."/>
            <person name="Luecker S."/>
            <person name="Lage O.M."/>
            <person name="Pohl T."/>
            <person name="Merkel B.J."/>
            <person name="Hornburger P."/>
            <person name="Mueller R.-W."/>
            <person name="Bruemmer F."/>
            <person name="Labrenz M."/>
            <person name="Spormann A.M."/>
            <person name="Op den Camp H."/>
            <person name="Overmann J."/>
            <person name="Amann R."/>
            <person name="Jetten M.S.M."/>
            <person name="Mascher T."/>
            <person name="Medema M.H."/>
            <person name="Devos D.P."/>
            <person name="Kaster A.-K."/>
            <person name="Ovreas L."/>
            <person name="Rohde M."/>
            <person name="Galperin M.Y."/>
            <person name="Jogler C."/>
        </authorList>
    </citation>
    <scope>NUCLEOTIDE SEQUENCE [LARGE SCALE GENOMIC DNA]</scope>
    <source>
        <strain evidence="3 4">Enr10</strain>
    </source>
</reference>
<dbReference type="InterPro" id="IPR036034">
    <property type="entry name" value="PDZ_sf"/>
</dbReference>
<accession>A0A517QCK6</accession>
<gene>
    <name evidence="3" type="ORF">Enr10x_47120</name>
</gene>
<feature type="signal peptide" evidence="2">
    <location>
        <begin position="1"/>
        <end position="24"/>
    </location>
</feature>
<sequence length="399" mass="43528" precursor="true">MKRFTLSMVILAMVMGPMTLETFAGGRGHSNGRSGFSRSSSSRSSFSRSRGHYQSRSNGMRSRTSTMKTPQNFNRRVSNTRMNHNTFSKVQPKGSTFQRHTTMKKVQPGFNNRKPGNTFNRPVKKPFNGGMTPKPRPFPKPLDPGIGNGKPGNGGITRPGKNPFTGIGSTKPRPFPKPLDPGIGNGKPGNGGITPPKPGMGAPKPRPRPRPPVGNGPPKPRPTNPMHPKPGQGNGNHHGHHNGHHNGNHHGHHNGHHNHWHNHRPRYSWWWFNYCTPLRTCVPGNYQYCNYVYPTCDYVAPSGVVVEDVRWFLGLKGLMLPGKGIGIETIAANSPAAEVGLQPGMVITKCNGVVITDNEVFGQVIAQSGGVLEMELLESIEGEPLQATVQMTQLPAASF</sequence>
<evidence type="ECO:0000313" key="3">
    <source>
        <dbReference type="EMBL" id="QDT29360.1"/>
    </source>
</evidence>
<evidence type="ECO:0000256" key="2">
    <source>
        <dbReference type="SAM" id="SignalP"/>
    </source>
</evidence>